<feature type="compositionally biased region" description="Polar residues" evidence="2">
    <location>
        <begin position="395"/>
        <end position="409"/>
    </location>
</feature>
<feature type="compositionally biased region" description="Basic and acidic residues" evidence="2">
    <location>
        <begin position="556"/>
        <end position="568"/>
    </location>
</feature>
<feature type="compositionally biased region" description="Basic and acidic residues" evidence="2">
    <location>
        <begin position="529"/>
        <end position="538"/>
    </location>
</feature>
<feature type="coiled-coil region" evidence="1">
    <location>
        <begin position="95"/>
        <end position="150"/>
    </location>
</feature>
<name>A0ABR5C1S6_9TREE</name>
<accession>A0ABR5C1S6</accession>
<gene>
    <name evidence="3" type="ORF">I306_01152</name>
</gene>
<evidence type="ECO:0000256" key="2">
    <source>
        <dbReference type="SAM" id="MobiDB-lite"/>
    </source>
</evidence>
<keyword evidence="1" id="KW-0175">Coiled coil</keyword>
<feature type="region of interest" description="Disordered" evidence="2">
    <location>
        <begin position="380"/>
        <end position="415"/>
    </location>
</feature>
<sequence length="584" mass="61656">MSDSSATLDPASVPLPPSAEPQASASATLPDHLSIDITGGDGSQTTDELDKGEESWPSAARDLVESLRKQLADSHELVSQQTTKLSSLADLAVEYAQLKDKHAFLSAAKEAVENQLKDEIKKREMAEEQVEMLRGQVEQARRGVMTLQKQEAERKRLSVMSGMGLGLGPNFDEEETLVGEMSKRDSKVSRRTSMMGRSHRRISSQSEPADFSTAPERQSLVSPKPPAAPRLSNGLRELKLAATPATTYSASPSPPSQPTLLGQSSYFEEFAPQAALASANREKAAAVEEAAQLRSELRQVQLKLAESEESRAATEVCLKALREFLASNEDNVNGQSAAEALKGLSLPPLPTDRDPDGQFSQKETKPAGWGFKLWSNRAQPQSQSAFEALSPGRSRATSSATTNNPSISPLATPGDENVSAGLGGFVSSWTKGVTPGAPQAGTGTGVGVGVGASTQSGGSGANGALGASQALPRKLSGMGGFFRRATSQAPQAAEKELPLPPTLTNVATPSPVDEQAGEVNLSSPVLEPEAEKAEDKRKSSATTLSDLEAELGTPHESIEEKTEGEVEGLKGKVGELEKLDEVEI</sequence>
<dbReference type="Proteomes" id="UP000054272">
    <property type="component" value="Unassembled WGS sequence"/>
</dbReference>
<protein>
    <recommendedName>
        <fullName evidence="5">GDP/GTP exchange factor Sec2 N-terminal domain-containing protein</fullName>
    </recommendedName>
</protein>
<feature type="region of interest" description="Disordered" evidence="2">
    <location>
        <begin position="1"/>
        <end position="58"/>
    </location>
</feature>
<proteinExistence type="predicted"/>
<keyword evidence="4" id="KW-1185">Reference proteome</keyword>
<feature type="compositionally biased region" description="Low complexity" evidence="2">
    <location>
        <begin position="241"/>
        <end position="251"/>
    </location>
</feature>
<dbReference type="EMBL" id="KN848586">
    <property type="protein sequence ID" value="KIR81842.1"/>
    <property type="molecule type" value="Genomic_DNA"/>
</dbReference>
<feature type="region of interest" description="Disordered" evidence="2">
    <location>
        <begin position="160"/>
        <end position="265"/>
    </location>
</feature>
<evidence type="ECO:0000256" key="1">
    <source>
        <dbReference type="SAM" id="Coils"/>
    </source>
</evidence>
<feature type="coiled-coil region" evidence="1">
    <location>
        <begin position="276"/>
        <end position="310"/>
    </location>
</feature>
<feature type="region of interest" description="Disordered" evidence="2">
    <location>
        <begin position="507"/>
        <end position="568"/>
    </location>
</feature>
<reference evidence="3 4" key="1">
    <citation type="submission" date="2015-01" db="EMBL/GenBank/DDBJ databases">
        <title>The Genome Sequence of Cryptococcus gattii EJB2.</title>
        <authorList>
            <consortium name="The Broad Institute Genomics Platform"/>
            <person name="Cuomo C."/>
            <person name="Litvintseva A."/>
            <person name="Chen Y."/>
            <person name="Heitman J."/>
            <person name="Sun S."/>
            <person name="Springer D."/>
            <person name="Dromer F."/>
            <person name="Young S."/>
            <person name="Zeng Q."/>
            <person name="Gargeya S."/>
            <person name="Abouelleil A."/>
            <person name="Alvarado L."/>
            <person name="Chapman S.B."/>
            <person name="Gainer-Dewar J."/>
            <person name="Goldberg J."/>
            <person name="Griggs A."/>
            <person name="Gujja S."/>
            <person name="Hansen M."/>
            <person name="Howarth C."/>
            <person name="Imamovic A."/>
            <person name="Larimer J."/>
            <person name="Murphy C."/>
            <person name="Naylor J."/>
            <person name="Pearson M."/>
            <person name="Priest M."/>
            <person name="Roberts A."/>
            <person name="Saif S."/>
            <person name="Shea T."/>
            <person name="Sykes S."/>
            <person name="Wortman J."/>
            <person name="Nusbaum C."/>
            <person name="Birren B."/>
        </authorList>
    </citation>
    <scope>NUCLEOTIDE SEQUENCE [LARGE SCALE GENOMIC DNA]</scope>
    <source>
        <strain evidence="3 4">EJB2</strain>
    </source>
</reference>
<evidence type="ECO:0000313" key="3">
    <source>
        <dbReference type="EMBL" id="KIR81842.1"/>
    </source>
</evidence>
<evidence type="ECO:0008006" key="5">
    <source>
        <dbReference type="Google" id="ProtNLM"/>
    </source>
</evidence>
<feature type="region of interest" description="Disordered" evidence="2">
    <location>
        <begin position="344"/>
        <end position="364"/>
    </location>
</feature>
<organism evidence="3 4">
    <name type="scientific">Cryptococcus gattii EJB2</name>
    <dbReference type="NCBI Taxonomy" id="1296103"/>
    <lineage>
        <taxon>Eukaryota</taxon>
        <taxon>Fungi</taxon>
        <taxon>Dikarya</taxon>
        <taxon>Basidiomycota</taxon>
        <taxon>Agaricomycotina</taxon>
        <taxon>Tremellomycetes</taxon>
        <taxon>Tremellales</taxon>
        <taxon>Cryptococcaceae</taxon>
        <taxon>Cryptococcus</taxon>
        <taxon>Cryptococcus gattii species complex</taxon>
    </lineage>
</organism>
<evidence type="ECO:0000313" key="4">
    <source>
        <dbReference type="Proteomes" id="UP000054272"/>
    </source>
</evidence>